<dbReference type="PANTHER" id="PTHR13275:SF4">
    <property type="entry name" value="VACUOLAR PROTEIN SORTING-ASSOCIATED PROTEIN 72 HOMOLOG"/>
    <property type="match status" value="1"/>
</dbReference>
<comment type="caution">
    <text evidence="3">The sequence shown here is derived from an EMBL/GenBank/DDBJ whole genome shotgun (WGS) entry which is preliminary data.</text>
</comment>
<feature type="compositionally biased region" description="Acidic residues" evidence="1">
    <location>
        <begin position="78"/>
        <end position="102"/>
    </location>
</feature>
<feature type="region of interest" description="Disordered" evidence="1">
    <location>
        <begin position="1"/>
        <end position="102"/>
    </location>
</feature>
<organism evidence="3 4">
    <name type="scientific">Thalassiosira oceanica</name>
    <name type="common">Marine diatom</name>
    <dbReference type="NCBI Taxonomy" id="159749"/>
    <lineage>
        <taxon>Eukaryota</taxon>
        <taxon>Sar</taxon>
        <taxon>Stramenopiles</taxon>
        <taxon>Ochrophyta</taxon>
        <taxon>Bacillariophyta</taxon>
        <taxon>Coscinodiscophyceae</taxon>
        <taxon>Thalassiosirophycidae</taxon>
        <taxon>Thalassiosirales</taxon>
        <taxon>Thalassiosiraceae</taxon>
        <taxon>Thalassiosira</taxon>
    </lineage>
</organism>
<proteinExistence type="predicted"/>
<reference evidence="3 4" key="1">
    <citation type="journal article" date="2012" name="Genome Biol.">
        <title>Genome and low-iron response of an oceanic diatom adapted to chronic iron limitation.</title>
        <authorList>
            <person name="Lommer M."/>
            <person name="Specht M."/>
            <person name="Roy A.S."/>
            <person name="Kraemer L."/>
            <person name="Andreson R."/>
            <person name="Gutowska M.A."/>
            <person name="Wolf J."/>
            <person name="Bergner S.V."/>
            <person name="Schilhabel M.B."/>
            <person name="Klostermeier U.C."/>
            <person name="Beiko R.G."/>
            <person name="Rosenstiel P."/>
            <person name="Hippler M."/>
            <person name="Laroche J."/>
        </authorList>
    </citation>
    <scope>NUCLEOTIDE SEQUENCE [LARGE SCALE GENOMIC DNA]</scope>
    <source>
        <strain evidence="3 4">CCMP1005</strain>
    </source>
</reference>
<name>K0RZV5_THAOC</name>
<keyword evidence="4" id="KW-1185">Reference proteome</keyword>
<gene>
    <name evidence="3" type="ORF">THAOC_26063</name>
</gene>
<protein>
    <recommendedName>
        <fullName evidence="2">Vps72/YL1 N-terminal domain-containing protein</fullName>
    </recommendedName>
</protein>
<dbReference type="AlphaFoldDB" id="K0RZV5"/>
<dbReference type="PANTHER" id="PTHR13275">
    <property type="entry name" value="YL-1 PROTEIN TRANSCRIPTION FACTOR-LIKE 1"/>
    <property type="match status" value="1"/>
</dbReference>
<feature type="domain" description="Vps72/YL1 N-terminal" evidence="2">
    <location>
        <begin position="11"/>
        <end position="99"/>
    </location>
</feature>
<feature type="compositionally biased region" description="Low complexity" evidence="1">
    <location>
        <begin position="51"/>
        <end position="63"/>
    </location>
</feature>
<evidence type="ECO:0000313" key="4">
    <source>
        <dbReference type="Proteomes" id="UP000266841"/>
    </source>
</evidence>
<sequence>MPNVKAAVLERSRRSTAGKRMSSLVGKAQEDDDTFWTHSIWSETGGGFSKGGDSSSESEGEGSYRISDDDSGAGVDQFDSDFGESETEDEGGESEDEERELA</sequence>
<dbReference type="OrthoDB" id="49520at2759"/>
<dbReference type="GO" id="GO:0005634">
    <property type="term" value="C:nucleus"/>
    <property type="evidence" value="ECO:0007669"/>
    <property type="project" value="TreeGrafter"/>
</dbReference>
<accession>K0RZV5</accession>
<evidence type="ECO:0000313" key="3">
    <source>
        <dbReference type="EMBL" id="EJK54321.1"/>
    </source>
</evidence>
<feature type="non-terminal residue" evidence="3">
    <location>
        <position position="102"/>
    </location>
</feature>
<dbReference type="Proteomes" id="UP000266841">
    <property type="component" value="Unassembled WGS sequence"/>
</dbReference>
<evidence type="ECO:0000256" key="1">
    <source>
        <dbReference type="SAM" id="MobiDB-lite"/>
    </source>
</evidence>
<dbReference type="Pfam" id="PF05764">
    <property type="entry name" value="YL1"/>
    <property type="match status" value="1"/>
</dbReference>
<dbReference type="EMBL" id="AGNL01035994">
    <property type="protein sequence ID" value="EJK54321.1"/>
    <property type="molecule type" value="Genomic_DNA"/>
</dbReference>
<dbReference type="InterPro" id="IPR046757">
    <property type="entry name" value="YL1_N"/>
</dbReference>
<evidence type="ECO:0000259" key="2">
    <source>
        <dbReference type="Pfam" id="PF05764"/>
    </source>
</evidence>